<dbReference type="AlphaFoldDB" id="A0A7X3SJU3"/>
<organism evidence="2 3">
    <name type="scientific">Sporofaciens musculi</name>
    <dbReference type="NCBI Taxonomy" id="2681861"/>
    <lineage>
        <taxon>Bacteria</taxon>
        <taxon>Bacillati</taxon>
        <taxon>Bacillota</taxon>
        <taxon>Clostridia</taxon>
        <taxon>Lachnospirales</taxon>
        <taxon>Lachnospiraceae</taxon>
        <taxon>Sporofaciens</taxon>
    </lineage>
</organism>
<protein>
    <recommendedName>
        <fullName evidence="1">DUF7768 domain-containing protein</fullName>
    </recommendedName>
</protein>
<dbReference type="Proteomes" id="UP000460412">
    <property type="component" value="Unassembled WGS sequence"/>
</dbReference>
<dbReference type="Gene3D" id="3.40.50.10400">
    <property type="entry name" value="Hypothetical protein PA1492"/>
    <property type="match status" value="1"/>
</dbReference>
<evidence type="ECO:0000259" key="1">
    <source>
        <dbReference type="Pfam" id="PF24963"/>
    </source>
</evidence>
<dbReference type="RefSeq" id="WP_120478115.1">
    <property type="nucleotide sequence ID" value="NZ_WUQX01000001.1"/>
</dbReference>
<proteinExistence type="predicted"/>
<sequence length="173" mass="19017">MRKRFIYICSPCRGDMEKNITKAQGYCREVVELFPDVVPIAPHVYCTQFTDDTNPKERALGMELGISLLGICSELWVYGMDNPSEGMKAEIEYAKEHGILVRDAAEAYQSAGSETPDTELGDALIVLPCHVGTMSGISVVESTTVQIPGEAVIELANELRKHPGHDITMEADQ</sequence>
<keyword evidence="3" id="KW-1185">Reference proteome</keyword>
<comment type="caution">
    <text evidence="2">The sequence shown here is derived from an EMBL/GenBank/DDBJ whole genome shotgun (WGS) entry which is preliminary data.</text>
</comment>
<reference evidence="2 3" key="1">
    <citation type="submission" date="2019-12" db="EMBL/GenBank/DDBJ databases">
        <title>Sporaefaciens musculi gen. nov., sp. nov., a novel bacterium isolated from the caecum of an obese mouse.</title>
        <authorList>
            <person name="Rasmussen T.S."/>
            <person name="Streidl T."/>
            <person name="Hitch T.C.A."/>
            <person name="Wortmann E."/>
            <person name="Deptula P."/>
            <person name="Hansen M."/>
            <person name="Nielsen D.S."/>
            <person name="Clavel T."/>
            <person name="Vogensen F.K."/>
        </authorList>
    </citation>
    <scope>NUCLEOTIDE SEQUENCE [LARGE SCALE GENOMIC DNA]</scope>
    <source>
        <strain evidence="2 3">WCA-9-b2</strain>
    </source>
</reference>
<evidence type="ECO:0000313" key="3">
    <source>
        <dbReference type="Proteomes" id="UP000460412"/>
    </source>
</evidence>
<evidence type="ECO:0000313" key="2">
    <source>
        <dbReference type="EMBL" id="MXP76691.1"/>
    </source>
</evidence>
<dbReference type="Pfam" id="PF24963">
    <property type="entry name" value="DUF7768"/>
    <property type="match status" value="1"/>
</dbReference>
<accession>A0A7X3SJU3</accession>
<feature type="domain" description="DUF7768" evidence="1">
    <location>
        <begin position="5"/>
        <end position="102"/>
    </location>
</feature>
<dbReference type="EMBL" id="WUQX01000001">
    <property type="protein sequence ID" value="MXP76691.1"/>
    <property type="molecule type" value="Genomic_DNA"/>
</dbReference>
<dbReference type="InterPro" id="IPR056670">
    <property type="entry name" value="DUF7768"/>
</dbReference>
<name>A0A7X3SJU3_9FIRM</name>
<gene>
    <name evidence="2" type="ORF">GN277_15265</name>
</gene>